<reference evidence="1" key="1">
    <citation type="submission" date="2011-10" db="EMBL/GenBank/DDBJ databases">
        <title>Provirophages and transpovirons: unique mobilome of giant viruses.</title>
        <authorList>
            <person name="Desnues C."/>
            <person name="LaScola B."/>
            <person name="Yutin N."/>
            <person name="Fournous G."/>
            <person name="Koonin E."/>
            <person name="Raoult D."/>
        </authorList>
    </citation>
    <scope>NUCLEOTIDE SEQUENCE</scope>
    <source>
        <strain evidence="1">Mv13-c7</strain>
    </source>
</reference>
<evidence type="ECO:0000313" key="1">
    <source>
        <dbReference type="EMBL" id="AEX61148.1"/>
    </source>
</evidence>
<gene>
    <name evidence="1" type="ORF">c7_L82</name>
</gene>
<sequence length="196" mass="22100">MASWLCASSQKNRINESVLTDKIKTLNANTSDLTAQAIVINCECDSNWDTAGVCTCDSIPIDQVESVGQVECLDFAKIVRELTGGVINSTCLRNMYDHILYMLGDEEAFDFPAEWKYSCTNRNIIVPGSFDAYGLQTHNVRGFCFYPGELQFIKPLIVTYLCTRDPVIFFLINFRQKIISCSLLRQINNNLLVSKN</sequence>
<organism evidence="1">
    <name type="scientific">Megavirus courdo7</name>
    <dbReference type="NCBI Taxonomy" id="1128135"/>
    <lineage>
        <taxon>Viruses</taxon>
        <taxon>Varidnaviria</taxon>
        <taxon>Bamfordvirae</taxon>
        <taxon>Nucleocytoviricota</taxon>
        <taxon>Megaviricetes</taxon>
        <taxon>Imitervirales</taxon>
        <taxon>Mimiviridae</taxon>
        <taxon>Megamimivirinae</taxon>
        <taxon>Megavirus</taxon>
    </lineage>
</organism>
<dbReference type="EMBL" id="JN885990">
    <property type="protein sequence ID" value="AEX61148.1"/>
    <property type="molecule type" value="Genomic_DNA"/>
</dbReference>
<name>H2E9S5_9VIRU</name>
<protein>
    <submittedName>
        <fullName evidence="1">Uncharacterized protein</fullName>
    </submittedName>
</protein>
<proteinExistence type="predicted"/>
<accession>H2E9S5</accession>